<dbReference type="Proteomes" id="UP000218267">
    <property type="component" value="Chromosome"/>
</dbReference>
<dbReference type="Gene3D" id="3.90.1200.10">
    <property type="match status" value="1"/>
</dbReference>
<dbReference type="OrthoDB" id="5291879at2"/>
<dbReference type="GO" id="GO:0016301">
    <property type="term" value="F:kinase activity"/>
    <property type="evidence" value="ECO:0007669"/>
    <property type="project" value="UniProtKB-UniRule"/>
</dbReference>
<reference evidence="3 4" key="1">
    <citation type="journal article" date="2018" name="Mar. Genomics">
        <title>Complete genome sequence of Marinifilaceae bacterium strain SPP2, isolated from the Antarctic marine sediment.</title>
        <authorList>
            <person name="Watanabe M."/>
            <person name="Kojima H."/>
            <person name="Fukui M."/>
        </authorList>
    </citation>
    <scope>NUCLEOTIDE SEQUENCE [LARGE SCALE GENOMIC DNA]</scope>
    <source>
        <strain evidence="3 4">SPP2</strain>
    </source>
</reference>
<evidence type="ECO:0000256" key="2">
    <source>
        <dbReference type="PIRNR" id="PIRNR006221"/>
    </source>
</evidence>
<dbReference type="PIRSF" id="PIRSF006221">
    <property type="entry name" value="Ketosamine-3-kinase"/>
    <property type="match status" value="1"/>
</dbReference>
<keyword evidence="4" id="KW-1185">Reference proteome</keyword>
<dbReference type="SUPFAM" id="SSF56112">
    <property type="entry name" value="Protein kinase-like (PK-like)"/>
    <property type="match status" value="1"/>
</dbReference>
<dbReference type="PANTHER" id="PTHR12149:SF8">
    <property type="entry name" value="PROTEIN-RIBULOSAMINE 3-KINASE"/>
    <property type="match status" value="1"/>
</dbReference>
<dbReference type="InterPro" id="IPR011009">
    <property type="entry name" value="Kinase-like_dom_sf"/>
</dbReference>
<dbReference type="KEGG" id="mbas:ALGA_4018"/>
<comment type="similarity">
    <text evidence="1 2">Belongs to the fructosamine kinase family.</text>
</comment>
<sequence length="289" mass="33422">MRIEGVFSRIEDLIGQKITGFKSISGGSFATSNQIRFENGQYAFLKTEPYNEDVFFKEANGLKEIRKTACIRVPEVFYVDTDVLLLEFIEEGHKNKDFFSRFGTQMANLHKRSASKFGFKEDNYIGATPQINSATNTETVNWCDFYYNKRLLYQYKLAESNGLVGNELKNGFLILEGRIEEILEGSEEKPTLLHGDLWSGNFLCDEDSNPCLIDPAVYYGHREADLAMTKLFGGFSDDFYRSYQKKMPLPQGYDYRENIYLLYHVLNHLNLFGNSYYGQAVRLVWSYLH</sequence>
<dbReference type="AlphaFoldDB" id="A0A1Y1CPW4"/>
<dbReference type="PANTHER" id="PTHR12149">
    <property type="entry name" value="FRUCTOSAMINE 3 KINASE-RELATED PROTEIN"/>
    <property type="match status" value="1"/>
</dbReference>
<organism evidence="3 4">
    <name type="scientific">Labilibaculum antarcticum</name>
    <dbReference type="NCBI Taxonomy" id="1717717"/>
    <lineage>
        <taxon>Bacteria</taxon>
        <taxon>Pseudomonadati</taxon>
        <taxon>Bacteroidota</taxon>
        <taxon>Bacteroidia</taxon>
        <taxon>Marinilabiliales</taxon>
        <taxon>Marinifilaceae</taxon>
        <taxon>Labilibaculum</taxon>
    </lineage>
</organism>
<proteinExistence type="inferred from homology"/>
<dbReference type="RefSeq" id="WP_096432506.1">
    <property type="nucleotide sequence ID" value="NZ_AP018042.1"/>
</dbReference>
<dbReference type="EMBL" id="AP018042">
    <property type="protein sequence ID" value="BAX82310.1"/>
    <property type="molecule type" value="Genomic_DNA"/>
</dbReference>
<evidence type="ECO:0000313" key="4">
    <source>
        <dbReference type="Proteomes" id="UP000218267"/>
    </source>
</evidence>
<keyword evidence="2" id="KW-0808">Transferase</keyword>
<dbReference type="Gene3D" id="3.30.200.20">
    <property type="entry name" value="Phosphorylase Kinase, domain 1"/>
    <property type="match status" value="1"/>
</dbReference>
<evidence type="ECO:0000313" key="3">
    <source>
        <dbReference type="EMBL" id="BAX82310.1"/>
    </source>
</evidence>
<accession>A0A1Y1CPW4</accession>
<name>A0A1Y1CPW4_9BACT</name>
<dbReference type="Pfam" id="PF03881">
    <property type="entry name" value="Fructosamin_kin"/>
    <property type="match status" value="1"/>
</dbReference>
<reference evidence="4" key="2">
    <citation type="journal article" date="2020" name="Antonie Van Leeuwenhoek">
        <title>Labilibaculum antarcticum sp. nov., a novel facultative anaerobic, psychrotorelant bacterium isolated from marine sediment of Antarctica.</title>
        <authorList>
            <person name="Watanabe M."/>
            <person name="Kojima H."/>
            <person name="Fukui M."/>
        </authorList>
    </citation>
    <scope>NUCLEOTIDE SEQUENCE [LARGE SCALE GENOMIC DNA]</scope>
    <source>
        <strain evidence="4">SPP2</strain>
    </source>
</reference>
<protein>
    <submittedName>
        <fullName evidence="3">Fructosamine kinase</fullName>
    </submittedName>
</protein>
<dbReference type="InterPro" id="IPR016477">
    <property type="entry name" value="Fructo-/Ketosamine-3-kinase"/>
</dbReference>
<gene>
    <name evidence="3" type="ORF">ALGA_4018</name>
</gene>
<evidence type="ECO:0000256" key="1">
    <source>
        <dbReference type="ARBA" id="ARBA00009460"/>
    </source>
</evidence>
<keyword evidence="2 3" id="KW-0418">Kinase</keyword>